<evidence type="ECO:0000313" key="4">
    <source>
        <dbReference type="Proteomes" id="UP000000311"/>
    </source>
</evidence>
<feature type="non-terminal residue" evidence="3">
    <location>
        <position position="1"/>
    </location>
</feature>
<evidence type="ECO:0000256" key="1">
    <source>
        <dbReference type="PROSITE-ProRule" id="PRU00047"/>
    </source>
</evidence>
<dbReference type="Gene3D" id="4.10.60.10">
    <property type="entry name" value="Zinc finger, CCHC-type"/>
    <property type="match status" value="1"/>
</dbReference>
<reference evidence="3 4" key="1">
    <citation type="journal article" date="2010" name="Science">
        <title>Genomic comparison of the ants Camponotus floridanus and Harpegnathos saltator.</title>
        <authorList>
            <person name="Bonasio R."/>
            <person name="Zhang G."/>
            <person name="Ye C."/>
            <person name="Mutti N.S."/>
            <person name="Fang X."/>
            <person name="Qin N."/>
            <person name="Donahue G."/>
            <person name="Yang P."/>
            <person name="Li Q."/>
            <person name="Li C."/>
            <person name="Zhang P."/>
            <person name="Huang Z."/>
            <person name="Berger S.L."/>
            <person name="Reinberg D."/>
            <person name="Wang J."/>
            <person name="Liebig J."/>
        </authorList>
    </citation>
    <scope>NUCLEOTIDE SEQUENCE [LARGE SCALE GENOMIC DNA]</scope>
    <source>
        <strain evidence="4">C129</strain>
    </source>
</reference>
<dbReference type="EMBL" id="GL437858">
    <property type="protein sequence ID" value="EFN69928.1"/>
    <property type="molecule type" value="Genomic_DNA"/>
</dbReference>
<dbReference type="InterPro" id="IPR036875">
    <property type="entry name" value="Znf_CCHC_sf"/>
</dbReference>
<dbReference type="SUPFAM" id="SSF57756">
    <property type="entry name" value="Retrovirus zinc finger-like domains"/>
    <property type="match status" value="1"/>
</dbReference>
<dbReference type="SMART" id="SM00343">
    <property type="entry name" value="ZnF_C2HC"/>
    <property type="match status" value="2"/>
</dbReference>
<dbReference type="GO" id="GO:0008270">
    <property type="term" value="F:zinc ion binding"/>
    <property type="evidence" value="ECO:0007669"/>
    <property type="project" value="UniProtKB-KW"/>
</dbReference>
<dbReference type="Proteomes" id="UP000000311">
    <property type="component" value="Unassembled WGS sequence"/>
</dbReference>
<accession>E2A9G1</accession>
<dbReference type="InterPro" id="IPR001878">
    <property type="entry name" value="Znf_CCHC"/>
</dbReference>
<dbReference type="AlphaFoldDB" id="E2A9G1"/>
<protein>
    <submittedName>
        <fullName evidence="3">Uncharacterized 50 kDa protein in type I retrotransposable element R1DM</fullName>
    </submittedName>
</protein>
<dbReference type="InParanoid" id="E2A9G1"/>
<keyword evidence="1" id="KW-0863">Zinc-finger</keyword>
<keyword evidence="1" id="KW-0479">Metal-binding</keyword>
<gene>
    <name evidence="3" type="ORF">EAG_13726</name>
</gene>
<evidence type="ECO:0000313" key="3">
    <source>
        <dbReference type="EMBL" id="EFN69928.1"/>
    </source>
</evidence>
<dbReference type="Pfam" id="PF00098">
    <property type="entry name" value="zf-CCHC"/>
    <property type="match status" value="2"/>
</dbReference>
<dbReference type="GO" id="GO:0003676">
    <property type="term" value="F:nucleic acid binding"/>
    <property type="evidence" value="ECO:0007669"/>
    <property type="project" value="InterPro"/>
</dbReference>
<feature type="domain" description="CCHC-type" evidence="2">
    <location>
        <begin position="44"/>
        <end position="59"/>
    </location>
</feature>
<organism evidence="4">
    <name type="scientific">Camponotus floridanus</name>
    <name type="common">Florida carpenter ant</name>
    <dbReference type="NCBI Taxonomy" id="104421"/>
    <lineage>
        <taxon>Eukaryota</taxon>
        <taxon>Metazoa</taxon>
        <taxon>Ecdysozoa</taxon>
        <taxon>Arthropoda</taxon>
        <taxon>Hexapoda</taxon>
        <taxon>Insecta</taxon>
        <taxon>Pterygota</taxon>
        <taxon>Neoptera</taxon>
        <taxon>Endopterygota</taxon>
        <taxon>Hymenoptera</taxon>
        <taxon>Apocrita</taxon>
        <taxon>Aculeata</taxon>
        <taxon>Formicoidea</taxon>
        <taxon>Formicidae</taxon>
        <taxon>Formicinae</taxon>
        <taxon>Camponotus</taxon>
    </lineage>
</organism>
<name>E2A9G1_CAMFO</name>
<feature type="non-terminal residue" evidence="3">
    <location>
        <position position="83"/>
    </location>
</feature>
<dbReference type="PROSITE" id="PS50158">
    <property type="entry name" value="ZF_CCHC"/>
    <property type="match status" value="1"/>
</dbReference>
<evidence type="ECO:0000259" key="2">
    <source>
        <dbReference type="PROSITE" id="PS50158"/>
    </source>
</evidence>
<keyword evidence="1" id="KW-0862">Zinc</keyword>
<proteinExistence type="predicted"/>
<keyword evidence="4" id="KW-1185">Reference proteome</keyword>
<sequence length="83" mass="9881">VNKGRIFIAWRSYRLRDFVNIIRCYKCHGFGHFARVCTLPEQLCEKCGESGHNKKECKNEEICINCTKMRRKEFKHPVKSRTC</sequence>